<proteinExistence type="predicted"/>
<keyword evidence="4" id="KW-1185">Reference proteome</keyword>
<evidence type="ECO:0000313" key="3">
    <source>
        <dbReference type="EMBL" id="OCX16395.1"/>
    </source>
</evidence>
<feature type="signal peptide" evidence="2">
    <location>
        <begin position="1"/>
        <end position="23"/>
    </location>
</feature>
<comment type="caution">
    <text evidence="3">The sequence shown here is derived from an EMBL/GenBank/DDBJ whole genome shotgun (WGS) entry which is preliminary data.</text>
</comment>
<dbReference type="AlphaFoldDB" id="A0A1C2DP43"/>
<name>A0A1C2DP43_9HYPH</name>
<feature type="compositionally biased region" description="Polar residues" evidence="1">
    <location>
        <begin position="44"/>
        <end position="55"/>
    </location>
</feature>
<accession>A0A1C2DP43</accession>
<dbReference type="Proteomes" id="UP000094412">
    <property type="component" value="Unassembled WGS sequence"/>
</dbReference>
<organism evidence="3 4">
    <name type="scientific">Mesorhizobium hungaricum</name>
    <dbReference type="NCBI Taxonomy" id="1566387"/>
    <lineage>
        <taxon>Bacteria</taxon>
        <taxon>Pseudomonadati</taxon>
        <taxon>Pseudomonadota</taxon>
        <taxon>Alphaproteobacteria</taxon>
        <taxon>Hyphomicrobiales</taxon>
        <taxon>Phyllobacteriaceae</taxon>
        <taxon>Mesorhizobium</taxon>
    </lineage>
</organism>
<protein>
    <submittedName>
        <fullName evidence="3">Uncharacterized protein</fullName>
    </submittedName>
</protein>
<reference evidence="3 4" key="1">
    <citation type="submission" date="2016-08" db="EMBL/GenBank/DDBJ databases">
        <title>Whole genome sequence of Mesorhizobium sp. strain UASWS1009 isolated from industrial sewage.</title>
        <authorList>
            <person name="Crovadore J."/>
            <person name="Calmin G."/>
            <person name="Chablais R."/>
            <person name="Cochard B."/>
            <person name="Lefort F."/>
        </authorList>
    </citation>
    <scope>NUCLEOTIDE SEQUENCE [LARGE SCALE GENOMIC DNA]</scope>
    <source>
        <strain evidence="3 4">UASWS1009</strain>
    </source>
</reference>
<evidence type="ECO:0000313" key="4">
    <source>
        <dbReference type="Proteomes" id="UP000094412"/>
    </source>
</evidence>
<keyword evidence="2" id="KW-0732">Signal</keyword>
<evidence type="ECO:0000256" key="1">
    <source>
        <dbReference type="SAM" id="MobiDB-lite"/>
    </source>
</evidence>
<dbReference type="EMBL" id="MDEO01000033">
    <property type="protein sequence ID" value="OCX16395.1"/>
    <property type="molecule type" value="Genomic_DNA"/>
</dbReference>
<sequence length="98" mass="10477">MTMKTTIGYALLIAAAMTSSALANSGSNPTSNGVDKILQGHGSSGDTAKSTSNPDVSYRVLANGDIEKANSRYNRVEITKPSWWLGMSPRQRDSWAGR</sequence>
<feature type="chain" id="PRO_5008659557" evidence="2">
    <location>
        <begin position="24"/>
        <end position="98"/>
    </location>
</feature>
<gene>
    <name evidence="3" type="ORF">QV13_16355</name>
</gene>
<feature type="region of interest" description="Disordered" evidence="1">
    <location>
        <begin position="22"/>
        <end position="56"/>
    </location>
</feature>
<feature type="compositionally biased region" description="Polar residues" evidence="1">
    <location>
        <begin position="22"/>
        <end position="33"/>
    </location>
</feature>
<evidence type="ECO:0000256" key="2">
    <source>
        <dbReference type="SAM" id="SignalP"/>
    </source>
</evidence>